<dbReference type="NCBIfam" id="TIGR03672">
    <property type="entry name" value="rpl4p_arch"/>
    <property type="match status" value="1"/>
</dbReference>
<accession>A0A2D6LPD9</accession>
<comment type="similarity">
    <text evidence="1">Belongs to the universal ribosomal protein uL4 family.</text>
</comment>
<protein>
    <recommendedName>
        <fullName evidence="6 7">50S ribosomal protein L4</fullName>
    </recommendedName>
</protein>
<dbReference type="AlphaFoldDB" id="A0A2D6LPD9"/>
<evidence type="ECO:0000256" key="7">
    <source>
        <dbReference type="NCBIfam" id="TIGR03672"/>
    </source>
</evidence>
<dbReference type="EMBL" id="NZBD01000004">
    <property type="protein sequence ID" value="MAG18040.1"/>
    <property type="molecule type" value="Genomic_DNA"/>
</dbReference>
<sequence>MKARVLGLDGKKGSEVTLPKQFSADVNKELIKRAVQAIQSAGVQNSFPKPEAGRANTAEYIGARHKPNIHRTINVGHARKPRLKNRRGVLSGHVASIPAVVGGPRAHPPKPNKEWEEKINKKEKRQATESAIAATGKKELVKERGHKFGEKLEFPIIVEAKLENLTKTKDIRDALKAIDIYQDVEKALSKRQLRPGKGKKRGRKYKKRKSVLIVVENPEKVYKAARNLEGVDIISAVNINADLLAPGTLPGRLTLWSENAIKELAGEKKETKTKEKAKVEAKA</sequence>
<dbReference type="Gene3D" id="3.40.1370.10">
    <property type="match status" value="1"/>
</dbReference>
<keyword evidence="2" id="KW-0699">rRNA-binding</keyword>
<proteinExistence type="inferred from homology"/>
<dbReference type="PANTHER" id="PTHR19431">
    <property type="entry name" value="60S RIBOSOMAL PROTEIN L4"/>
    <property type="match status" value="1"/>
</dbReference>
<dbReference type="SUPFAM" id="SSF52166">
    <property type="entry name" value="Ribosomal protein L4"/>
    <property type="match status" value="1"/>
</dbReference>
<dbReference type="InterPro" id="IPR045240">
    <property type="entry name" value="Ribosomal_uL4_euk/arch"/>
</dbReference>
<reference evidence="9" key="1">
    <citation type="submission" date="2017-09" db="EMBL/GenBank/DDBJ databases">
        <title>The Reconstruction of 2,631 Draft Metagenome-Assembled Genomes from the Global Oceans.</title>
        <authorList>
            <person name="Tully B.J."/>
            <person name="Graham E.D."/>
            <person name="Heidelberg J.F."/>
        </authorList>
    </citation>
    <scope>NUCLEOTIDE SEQUENCE [LARGE SCALE GENOMIC DNA]</scope>
</reference>
<dbReference type="InterPro" id="IPR002136">
    <property type="entry name" value="Ribosomal_uL4"/>
</dbReference>
<evidence type="ECO:0000256" key="6">
    <source>
        <dbReference type="ARBA" id="ARBA00035462"/>
    </source>
</evidence>
<dbReference type="InterPro" id="IPR023574">
    <property type="entry name" value="Ribosomal_uL4_dom_sf"/>
</dbReference>
<dbReference type="GO" id="GO:0003735">
    <property type="term" value="F:structural constituent of ribosome"/>
    <property type="evidence" value="ECO:0007669"/>
    <property type="project" value="InterPro"/>
</dbReference>
<dbReference type="Pfam" id="PF00573">
    <property type="entry name" value="Ribosomal_L4"/>
    <property type="match status" value="1"/>
</dbReference>
<evidence type="ECO:0000313" key="9">
    <source>
        <dbReference type="Proteomes" id="UP000226712"/>
    </source>
</evidence>
<evidence type="ECO:0000256" key="1">
    <source>
        <dbReference type="ARBA" id="ARBA00010528"/>
    </source>
</evidence>
<dbReference type="InterPro" id="IPR019970">
    <property type="entry name" value="Ribosomall_uL4-arc"/>
</dbReference>
<evidence type="ECO:0000256" key="3">
    <source>
        <dbReference type="ARBA" id="ARBA00022884"/>
    </source>
</evidence>
<name>A0A2D6LPD9_9ARCH</name>
<keyword evidence="5" id="KW-0687">Ribonucleoprotein</keyword>
<keyword evidence="4 8" id="KW-0689">Ribosomal protein</keyword>
<dbReference type="InterPro" id="IPR013000">
    <property type="entry name" value="Ribosomal_uL4_euk/arc_CS"/>
</dbReference>
<comment type="caution">
    <text evidence="8">The sequence shown here is derived from an EMBL/GenBank/DDBJ whole genome shotgun (WGS) entry which is preliminary data.</text>
</comment>
<evidence type="ECO:0000256" key="4">
    <source>
        <dbReference type="ARBA" id="ARBA00022980"/>
    </source>
</evidence>
<evidence type="ECO:0000256" key="5">
    <source>
        <dbReference type="ARBA" id="ARBA00023274"/>
    </source>
</evidence>
<dbReference type="GO" id="GO:1990904">
    <property type="term" value="C:ribonucleoprotein complex"/>
    <property type="evidence" value="ECO:0007669"/>
    <property type="project" value="UniProtKB-KW"/>
</dbReference>
<dbReference type="GO" id="GO:0019843">
    <property type="term" value="F:rRNA binding"/>
    <property type="evidence" value="ECO:0007669"/>
    <property type="project" value="UniProtKB-KW"/>
</dbReference>
<dbReference type="GO" id="GO:0005840">
    <property type="term" value="C:ribosome"/>
    <property type="evidence" value="ECO:0007669"/>
    <property type="project" value="UniProtKB-KW"/>
</dbReference>
<evidence type="ECO:0000313" key="8">
    <source>
        <dbReference type="EMBL" id="MAG18040.1"/>
    </source>
</evidence>
<keyword evidence="3" id="KW-0694">RNA-binding</keyword>
<dbReference type="PROSITE" id="PS00939">
    <property type="entry name" value="RIBOSOMAL_L1E"/>
    <property type="match status" value="1"/>
</dbReference>
<dbReference type="GO" id="GO:0006412">
    <property type="term" value="P:translation"/>
    <property type="evidence" value="ECO:0007669"/>
    <property type="project" value="InterPro"/>
</dbReference>
<gene>
    <name evidence="8" type="ORF">CL944_01035</name>
</gene>
<organism evidence="8 9">
    <name type="scientific">Candidatus Iainarchaeum sp</name>
    <dbReference type="NCBI Taxonomy" id="3101447"/>
    <lineage>
        <taxon>Archaea</taxon>
        <taxon>Candidatus Iainarchaeota</taxon>
        <taxon>Candidatus Iainarchaeia</taxon>
        <taxon>Candidatus Iainarchaeales</taxon>
        <taxon>Candidatus Iainarchaeaceae</taxon>
        <taxon>Candidatus Iainarchaeum</taxon>
    </lineage>
</organism>
<evidence type="ECO:0000256" key="2">
    <source>
        <dbReference type="ARBA" id="ARBA00022730"/>
    </source>
</evidence>
<dbReference type="Proteomes" id="UP000226712">
    <property type="component" value="Unassembled WGS sequence"/>
</dbReference>